<dbReference type="Pfam" id="PF14479">
    <property type="entry name" value="HeLo"/>
    <property type="match status" value="1"/>
</dbReference>
<dbReference type="GeneID" id="55990543"/>
<organism evidence="4 5">
    <name type="scientific">Talaromyces rugulosus</name>
    <name type="common">Penicillium rugulosum</name>
    <dbReference type="NCBI Taxonomy" id="121627"/>
    <lineage>
        <taxon>Eukaryota</taxon>
        <taxon>Fungi</taxon>
        <taxon>Dikarya</taxon>
        <taxon>Ascomycota</taxon>
        <taxon>Pezizomycotina</taxon>
        <taxon>Eurotiomycetes</taxon>
        <taxon>Eurotiomycetidae</taxon>
        <taxon>Eurotiales</taxon>
        <taxon>Trichocomaceae</taxon>
        <taxon>Talaromyces</taxon>
        <taxon>Talaromyces sect. Islandici</taxon>
    </lineage>
</organism>
<sequence length="828" mass="95446">MVEQDKSLVNYVKPWYKRRQTGLSESFDALWEILRGIINDPKPRTIVCVLDAIDECEPISRTLLIEGMGEFDGYQRDKRSQLKFLVTSRPYTEIDRQFRQKCSNLALIDMEDDGLSDQVGKEINLVIDDKIPRIFNSFRHPPNTRTQTEISEKLKGNNNRTYLWLKLMLDAIHVTTLPGDHQWAAFVKQMPTGLFDVYANILDKVDLQKRGETIKLFRILLAATRTLTLKELNVALVVADRIKENGHNARPAHDLCFFDEHKLVDYIRDISGRTVTIVGPNVYFIHLTMREFLTTGNPPAASWFSQSFQISHNTLAEICIWYILRQFEQQFGKRPLPSAWQCPLQGEKRDQTSYGEWYKGHHRDVKHFVETDPFLPYAESRWATHVRNSGDDLQIKLLPYVLELCGLKSKASIMWFQLYHTHRWFWDVARPTEFPTFVIIATCGLKAVLQKIWDNSCDANIDFQSQDFLQYSLRLSLLALVAREGHMDVVKFLLDKGAHPNPHPELNGMTPLHHASYRGHHLPSWKFDLRVTESRNTLQLHARLSLHSHVNRNFLVRFLCFQYIKFGRDFSRGFGFALCRLEAAELRLIRWGMSIGIGSPETKLQTENYSPEDIETACRWLEEIQEAFGSALKTSQRYERTVKDPDAVIHLDVEAEIRGGKKGFQTLHNRLRRICDQRLNLKPGTRDRLSWALYGKGSFENLVENISMLTTNLVELFPSKVGTQKELCQFEIKDLDPDSLTLLDKAIGQEDKILRATLDAEAEKWPNLYSNIEVTEHFRGHFGDNIGPGGASRRTIFSGIRAGGNAVAHFGHNVRMQGRTDFDSTQQN</sequence>
<dbReference type="EMBL" id="CP055899">
    <property type="protein sequence ID" value="QKX55938.1"/>
    <property type="molecule type" value="Genomic_DNA"/>
</dbReference>
<dbReference type="KEGG" id="trg:TRUGW13939_03037"/>
<dbReference type="InterPro" id="IPR038305">
    <property type="entry name" value="HeLo_sf"/>
</dbReference>
<dbReference type="Proteomes" id="UP000509510">
    <property type="component" value="Chromosome II"/>
</dbReference>
<keyword evidence="5" id="KW-1185">Reference proteome</keyword>
<dbReference type="Gene3D" id="1.25.40.20">
    <property type="entry name" value="Ankyrin repeat-containing domain"/>
    <property type="match status" value="1"/>
</dbReference>
<gene>
    <name evidence="4" type="ORF">TRUGW13939_03037</name>
</gene>
<dbReference type="InterPro" id="IPR036770">
    <property type="entry name" value="Ankyrin_rpt-contain_sf"/>
</dbReference>
<protein>
    <submittedName>
        <fullName evidence="4">Uncharacterized protein</fullName>
    </submittedName>
</protein>
<dbReference type="Pfam" id="PF24883">
    <property type="entry name" value="NPHP3_N"/>
    <property type="match status" value="1"/>
</dbReference>
<evidence type="ECO:0000259" key="2">
    <source>
        <dbReference type="Pfam" id="PF14479"/>
    </source>
</evidence>
<evidence type="ECO:0000259" key="3">
    <source>
        <dbReference type="Pfam" id="PF24883"/>
    </source>
</evidence>
<evidence type="ECO:0000313" key="4">
    <source>
        <dbReference type="EMBL" id="QKX55938.1"/>
    </source>
</evidence>
<reference evidence="5" key="1">
    <citation type="submission" date="2020-06" db="EMBL/GenBank/DDBJ databases">
        <title>A chromosome-scale genome assembly of Talaromyces rugulosus W13939.</title>
        <authorList>
            <person name="Wang B."/>
            <person name="Guo L."/>
            <person name="Ye K."/>
            <person name="Wang L."/>
        </authorList>
    </citation>
    <scope>NUCLEOTIDE SEQUENCE [LARGE SCALE GENOMIC DNA]</scope>
    <source>
        <strain evidence="5">W13939</strain>
    </source>
</reference>
<dbReference type="InterPro" id="IPR002110">
    <property type="entry name" value="Ankyrin_rpt"/>
</dbReference>
<dbReference type="Gene3D" id="1.20.120.1020">
    <property type="entry name" value="Prion-inhibition and propagation, HeLo domain"/>
    <property type="match status" value="1"/>
</dbReference>
<dbReference type="OrthoDB" id="20872at2759"/>
<dbReference type="InterPro" id="IPR056884">
    <property type="entry name" value="NPHP3-like_N"/>
</dbReference>
<evidence type="ECO:0000313" key="5">
    <source>
        <dbReference type="Proteomes" id="UP000509510"/>
    </source>
</evidence>
<proteinExistence type="predicted"/>
<dbReference type="PANTHER" id="PTHR10039">
    <property type="entry name" value="AMELOGENIN"/>
    <property type="match status" value="1"/>
</dbReference>
<feature type="domain" description="Prion-inhibition and propagation HeLo" evidence="2">
    <location>
        <begin position="560"/>
        <end position="739"/>
    </location>
</feature>
<name>A0A7H8QPY3_TALRU</name>
<dbReference type="PANTHER" id="PTHR10039:SF14">
    <property type="entry name" value="NACHT DOMAIN-CONTAINING PROTEIN"/>
    <property type="match status" value="1"/>
</dbReference>
<dbReference type="AlphaFoldDB" id="A0A7H8QPY3"/>
<dbReference type="RefSeq" id="XP_035342116.1">
    <property type="nucleotide sequence ID" value="XM_035486223.1"/>
</dbReference>
<accession>A0A7H8QPY3</accession>
<keyword evidence="1" id="KW-0677">Repeat</keyword>
<feature type="domain" description="Nephrocystin 3-like N-terminal" evidence="3">
    <location>
        <begin position="3"/>
        <end position="89"/>
    </location>
</feature>
<dbReference type="SUPFAM" id="SSF48403">
    <property type="entry name" value="Ankyrin repeat"/>
    <property type="match status" value="1"/>
</dbReference>
<dbReference type="Pfam" id="PF13637">
    <property type="entry name" value="Ank_4"/>
    <property type="match status" value="1"/>
</dbReference>
<evidence type="ECO:0000256" key="1">
    <source>
        <dbReference type="ARBA" id="ARBA00022737"/>
    </source>
</evidence>
<dbReference type="InterPro" id="IPR029498">
    <property type="entry name" value="HeLo_dom"/>
</dbReference>